<reference evidence="2" key="1">
    <citation type="submission" date="2018-01" db="EMBL/GenBank/DDBJ databases">
        <authorList>
            <consortium name="Urmite Genomes"/>
        </authorList>
    </citation>
    <scope>NUCLEOTIDE SEQUENCE [LARGE SCALE GENOMIC DNA]</scope>
    <source>
        <strain evidence="2">AFP003</strain>
    </source>
</reference>
<proteinExistence type="predicted"/>
<comment type="caution">
    <text evidence="2">The sequence shown here is derived from an EMBL/GenBank/DDBJ whole genome shotgun (WGS) entry which is preliminary data.</text>
</comment>
<name>A0A2K4YAM6_9MYCO</name>
<dbReference type="Proteomes" id="UP000236318">
    <property type="component" value="Unassembled WGS sequence"/>
</dbReference>
<gene>
    <name evidence="2" type="ORF">MAAFP003_2522</name>
</gene>
<sequence>MRELLHVAGLRSAAVLAVIGGGSSISQVAEKVGVSHVAPVASAGELSAPDASGGKPVSLLGALSREDD</sequence>
<accession>A0A2K4YAM6</accession>
<dbReference type="EMBL" id="FXEG02000002">
    <property type="protein sequence ID" value="SOX53846.1"/>
    <property type="molecule type" value="Genomic_DNA"/>
</dbReference>
<dbReference type="AlphaFoldDB" id="A0A2K4YAM6"/>
<evidence type="ECO:0000313" key="3">
    <source>
        <dbReference type="Proteomes" id="UP000236318"/>
    </source>
</evidence>
<protein>
    <submittedName>
        <fullName evidence="2">Uncharacterized protein</fullName>
    </submittedName>
</protein>
<keyword evidence="3" id="KW-1185">Reference proteome</keyword>
<feature type="region of interest" description="Disordered" evidence="1">
    <location>
        <begin position="45"/>
        <end position="68"/>
    </location>
</feature>
<organism evidence="2 3">
    <name type="scientific">Mycobacterium ahvazicum</name>
    <dbReference type="NCBI Taxonomy" id="1964395"/>
    <lineage>
        <taxon>Bacteria</taxon>
        <taxon>Bacillati</taxon>
        <taxon>Actinomycetota</taxon>
        <taxon>Actinomycetes</taxon>
        <taxon>Mycobacteriales</taxon>
        <taxon>Mycobacteriaceae</taxon>
        <taxon>Mycobacterium</taxon>
        <taxon>Mycobacterium simiae complex</taxon>
    </lineage>
</organism>
<evidence type="ECO:0000256" key="1">
    <source>
        <dbReference type="SAM" id="MobiDB-lite"/>
    </source>
</evidence>
<dbReference type="RefSeq" id="WP_096287363.1">
    <property type="nucleotide sequence ID" value="NZ_FXEG02000002.1"/>
</dbReference>
<evidence type="ECO:0000313" key="2">
    <source>
        <dbReference type="EMBL" id="SOX53846.1"/>
    </source>
</evidence>